<evidence type="ECO:0000313" key="4">
    <source>
        <dbReference type="EMBL" id="VDD90792.1"/>
    </source>
</evidence>
<evidence type="ECO:0000313" key="6">
    <source>
        <dbReference type="WBParaSite" id="EVEC_0000592701-mRNA-1"/>
    </source>
</evidence>
<accession>A0A0N4V6N5</accession>
<dbReference type="PRINTS" id="PR01415">
    <property type="entry name" value="ANKYRIN"/>
</dbReference>
<evidence type="ECO:0000313" key="5">
    <source>
        <dbReference type="Proteomes" id="UP000274131"/>
    </source>
</evidence>
<dbReference type="GO" id="GO:0004842">
    <property type="term" value="F:ubiquitin-protein transferase activity"/>
    <property type="evidence" value="ECO:0007669"/>
    <property type="project" value="TreeGrafter"/>
</dbReference>
<dbReference type="PANTHER" id="PTHR24171">
    <property type="entry name" value="ANKYRIN REPEAT DOMAIN-CONTAINING PROTEIN 39-RELATED"/>
    <property type="match status" value="1"/>
</dbReference>
<dbReference type="Pfam" id="PF12796">
    <property type="entry name" value="Ank_2"/>
    <property type="match status" value="2"/>
</dbReference>
<protein>
    <submittedName>
        <fullName evidence="6">ANK_REP_REGION domain-containing protein</fullName>
    </submittedName>
</protein>
<reference evidence="4 5" key="2">
    <citation type="submission" date="2018-10" db="EMBL/GenBank/DDBJ databases">
        <authorList>
            <consortium name="Pathogen Informatics"/>
        </authorList>
    </citation>
    <scope>NUCLEOTIDE SEQUENCE [LARGE SCALE GENOMIC DNA]</scope>
</reference>
<dbReference type="PROSITE" id="PS50297">
    <property type="entry name" value="ANK_REP_REGION"/>
    <property type="match status" value="3"/>
</dbReference>
<dbReference type="STRING" id="51028.A0A0N4V6N5"/>
<dbReference type="InterPro" id="IPR002110">
    <property type="entry name" value="Ankyrin_rpt"/>
</dbReference>
<sequence length="244" mass="27265">MDLAEVEQKGVALCCASSGGHLEIVKYLLEQGVSVHAKDKKQRTALWLASSNGHLNVAKYLLNKGAEVNVKDKNRRSPIDVASSEDIVDLLKRVEERRQQERSDLEYARNLQRECEREEFAFSNDEEPRRRSSGANLCDPMEKLKLACAEGDLDTVQELITCEVDTETKDDSKRTPLWIASSFGCVDVVRCLLDAGADANSKDIDENTPLHIAALNGHTGVARRLILGGARRDEINKKMVKFRK</sequence>
<feature type="repeat" description="ANK" evidence="3">
    <location>
        <begin position="205"/>
        <end position="237"/>
    </location>
</feature>
<dbReference type="OrthoDB" id="20872at2759"/>
<dbReference type="EMBL" id="UXUI01008196">
    <property type="protein sequence ID" value="VDD90792.1"/>
    <property type="molecule type" value="Genomic_DNA"/>
</dbReference>
<keyword evidence="2 3" id="KW-0040">ANK repeat</keyword>
<gene>
    <name evidence="4" type="ORF">EVEC_LOCUS5543</name>
</gene>
<feature type="repeat" description="ANK" evidence="3">
    <location>
        <begin position="8"/>
        <end position="40"/>
    </location>
</feature>
<proteinExistence type="predicted"/>
<keyword evidence="5" id="KW-1185">Reference proteome</keyword>
<dbReference type="InterPro" id="IPR036770">
    <property type="entry name" value="Ankyrin_rpt-contain_sf"/>
</dbReference>
<dbReference type="AlphaFoldDB" id="A0A0N4V6N5"/>
<feature type="repeat" description="ANK" evidence="3">
    <location>
        <begin position="172"/>
        <end position="204"/>
    </location>
</feature>
<evidence type="ECO:0000256" key="2">
    <source>
        <dbReference type="ARBA" id="ARBA00023043"/>
    </source>
</evidence>
<name>A0A0N4V6N5_ENTVE</name>
<organism evidence="6">
    <name type="scientific">Enterobius vermicularis</name>
    <name type="common">Human pinworm</name>
    <dbReference type="NCBI Taxonomy" id="51028"/>
    <lineage>
        <taxon>Eukaryota</taxon>
        <taxon>Metazoa</taxon>
        <taxon>Ecdysozoa</taxon>
        <taxon>Nematoda</taxon>
        <taxon>Chromadorea</taxon>
        <taxon>Rhabditida</taxon>
        <taxon>Spirurina</taxon>
        <taxon>Oxyuridomorpha</taxon>
        <taxon>Oxyuroidea</taxon>
        <taxon>Oxyuridae</taxon>
        <taxon>Enterobius</taxon>
    </lineage>
</organism>
<evidence type="ECO:0000256" key="3">
    <source>
        <dbReference type="PROSITE-ProRule" id="PRU00023"/>
    </source>
</evidence>
<dbReference type="WBParaSite" id="EVEC_0000592701-mRNA-1">
    <property type="protein sequence ID" value="EVEC_0000592701-mRNA-1"/>
    <property type="gene ID" value="EVEC_0000592701"/>
</dbReference>
<dbReference type="SUPFAM" id="SSF48403">
    <property type="entry name" value="Ankyrin repeat"/>
    <property type="match status" value="1"/>
</dbReference>
<reference evidence="6" key="1">
    <citation type="submission" date="2017-02" db="UniProtKB">
        <authorList>
            <consortium name="WormBaseParasite"/>
        </authorList>
    </citation>
    <scope>IDENTIFICATION</scope>
</reference>
<dbReference type="Gene3D" id="1.25.40.20">
    <property type="entry name" value="Ankyrin repeat-containing domain"/>
    <property type="match status" value="2"/>
</dbReference>
<dbReference type="SMART" id="SM00248">
    <property type="entry name" value="ANK"/>
    <property type="match status" value="4"/>
</dbReference>
<feature type="repeat" description="ANK" evidence="3">
    <location>
        <begin position="41"/>
        <end position="73"/>
    </location>
</feature>
<dbReference type="PROSITE" id="PS50088">
    <property type="entry name" value="ANK_REPEAT"/>
    <property type="match status" value="4"/>
</dbReference>
<dbReference type="GO" id="GO:0031436">
    <property type="term" value="C:BRCA1-BARD1 complex"/>
    <property type="evidence" value="ECO:0007669"/>
    <property type="project" value="TreeGrafter"/>
</dbReference>
<dbReference type="Proteomes" id="UP000274131">
    <property type="component" value="Unassembled WGS sequence"/>
</dbReference>
<dbReference type="GO" id="GO:0085020">
    <property type="term" value="P:protein K6-linked ubiquitination"/>
    <property type="evidence" value="ECO:0007669"/>
    <property type="project" value="TreeGrafter"/>
</dbReference>
<dbReference type="GO" id="GO:0070531">
    <property type="term" value="C:BRCA1-A complex"/>
    <property type="evidence" value="ECO:0007669"/>
    <property type="project" value="TreeGrafter"/>
</dbReference>
<keyword evidence="1" id="KW-0677">Repeat</keyword>
<evidence type="ECO:0000256" key="1">
    <source>
        <dbReference type="ARBA" id="ARBA00022737"/>
    </source>
</evidence>